<dbReference type="EC" id="3.8.1.5" evidence="2"/>
<keyword evidence="3" id="KW-1185">Reference proteome</keyword>
<dbReference type="PANTHER" id="PTHR42977:SF1">
    <property type="entry name" value="BLR6576 PROTEIN"/>
    <property type="match status" value="1"/>
</dbReference>
<feature type="domain" description="AB hydrolase-1" evidence="1">
    <location>
        <begin position="25"/>
        <end position="265"/>
    </location>
</feature>
<dbReference type="Proteomes" id="UP001314241">
    <property type="component" value="Unassembled WGS sequence"/>
</dbReference>
<dbReference type="SUPFAM" id="SSF53474">
    <property type="entry name" value="alpha/beta-Hydrolases"/>
    <property type="match status" value="1"/>
</dbReference>
<proteinExistence type="predicted"/>
<organism evidence="2 3">
    <name type="scientific">Eupransor demetentiae</name>
    <dbReference type="NCBI Taxonomy" id="3109584"/>
    <lineage>
        <taxon>Bacteria</taxon>
        <taxon>Bacillati</taxon>
        <taxon>Bacillota</taxon>
        <taxon>Bacilli</taxon>
        <taxon>Lactobacillales</taxon>
        <taxon>Lactobacillaceae</taxon>
        <taxon>Eupransor</taxon>
    </lineage>
</organism>
<protein>
    <submittedName>
        <fullName evidence="2">Alpha/beta hydrolase fold (MenH)</fullName>
        <ecNumber evidence="2">3.8.1.5</ecNumber>
    </submittedName>
</protein>
<dbReference type="PANTHER" id="PTHR42977">
    <property type="entry name" value="HYDROLASE-RELATED"/>
    <property type="match status" value="1"/>
</dbReference>
<keyword evidence="2" id="KW-0378">Hydrolase</keyword>
<dbReference type="Gene3D" id="3.40.50.1820">
    <property type="entry name" value="alpha/beta hydrolase"/>
    <property type="match status" value="1"/>
</dbReference>
<dbReference type="EMBL" id="CAWVOH010000002">
    <property type="protein sequence ID" value="CAK8054603.1"/>
    <property type="molecule type" value="Genomic_DNA"/>
</dbReference>
<dbReference type="InterPro" id="IPR051340">
    <property type="entry name" value="Haloalkane_dehalogenase"/>
</dbReference>
<evidence type="ECO:0000259" key="1">
    <source>
        <dbReference type="Pfam" id="PF00561"/>
    </source>
</evidence>
<evidence type="ECO:0000313" key="3">
    <source>
        <dbReference type="Proteomes" id="UP001314241"/>
    </source>
</evidence>
<dbReference type="GO" id="GO:0018786">
    <property type="term" value="F:haloalkane dehalogenase activity"/>
    <property type="evidence" value="ECO:0007669"/>
    <property type="project" value="UniProtKB-EC"/>
</dbReference>
<dbReference type="PRINTS" id="PR00412">
    <property type="entry name" value="EPOXHYDRLASE"/>
</dbReference>
<evidence type="ECO:0000313" key="2">
    <source>
        <dbReference type="EMBL" id="CAK8054603.1"/>
    </source>
</evidence>
<reference evidence="2 3" key="1">
    <citation type="submission" date="2024-01" db="EMBL/GenBank/DDBJ databases">
        <authorList>
            <person name="Botero Cardona J."/>
        </authorList>
    </citation>
    <scope>NUCLEOTIDE SEQUENCE [LARGE SCALE GENOMIC DNA]</scope>
    <source>
        <strain evidence="2 3">LMG 33000</strain>
    </source>
</reference>
<dbReference type="InterPro" id="IPR000073">
    <property type="entry name" value="AB_hydrolase_1"/>
</dbReference>
<dbReference type="Pfam" id="PF00561">
    <property type="entry name" value="Abhydrolase_1"/>
    <property type="match status" value="1"/>
</dbReference>
<sequence length="279" mass="32427">MITYHYTEIEKQKIFYREAGNPKKPTLVLLHGFPSSSFYFRNLMPLLENDFHLLAPDYPGFGQSAKPNHKEFKYSFEHLTDIVEALIEQLLIKRYYLYVFDYGAPIGFRLALRQPESVLGIISQNGNIYQEGLGAKWQERAKYWHNPTQAQRQAFQSAFAPDTIKNQYLNGERPGSVAPDGYSLDIFYSQNANYAEVQSDLIFDYQNNVALYPTFQKYLRQEEPKLLALWGKNDPSFVYPGAEAFKRDLPKAEIHLLDAGHFALESQYQIIADYIKNWH</sequence>
<comment type="caution">
    <text evidence="2">The sequence shown here is derived from an EMBL/GenBank/DDBJ whole genome shotgun (WGS) entry which is preliminary data.</text>
</comment>
<dbReference type="InterPro" id="IPR000639">
    <property type="entry name" value="Epox_hydrolase-like"/>
</dbReference>
<name>A0ABP0ETK9_9LACO</name>
<accession>A0ABP0ETK9</accession>
<dbReference type="InterPro" id="IPR029058">
    <property type="entry name" value="AB_hydrolase_fold"/>
</dbReference>
<dbReference type="RefSeq" id="WP_349642147.1">
    <property type="nucleotide sequence ID" value="NZ_CAWVOH010000002.1"/>
</dbReference>
<gene>
    <name evidence="2" type="ORF">R54876_GBNLAHCA_01176</name>
</gene>